<reference evidence="7" key="1">
    <citation type="submission" date="2016-07" db="EMBL/GenBank/DDBJ databases">
        <title>Microvirga ossetica sp. nov. a new species of rhizobia isolated from root nodules of the legume species Vicia alpestris Steven originated from North Ossetia region in the Caucasus.</title>
        <authorList>
            <person name="Safronova V.I."/>
            <person name="Kuznetsova I.G."/>
            <person name="Sazanova A.L."/>
            <person name="Belimov A."/>
            <person name="Andronov E."/>
            <person name="Osledkin Y.S."/>
            <person name="Onishchuk O.P."/>
            <person name="Kurchak O.N."/>
            <person name="Shaposhnikov A.I."/>
            <person name="Willems A."/>
            <person name="Tikhonovich I.A."/>
        </authorList>
    </citation>
    <scope>NUCLEOTIDE SEQUENCE [LARGE SCALE GENOMIC DNA]</scope>
    <source>
        <strain evidence="7">V5/3M</strain>
    </source>
</reference>
<sequence length="445" mass="48609">MELSVPTFSPYVVGGVYLALLPLTLAALLRYKDAPTRFLVLALWLRYLLSAFHQYTYPPIAGGLSLNAMASITLTAIGFLVIERRLLLLKAFGGVYLVIVATVVSAIINNPAEVVGSLTKWGYFIVLTAAAFEALSRHGSGAVLRTLIVAFLPPLALQALSVVVGLGKFSTSDNSICYIGGYNHEAAFSIIVLTFLYCSCFLEPDRPVLTAMCIPLALVGLLLANYRTSLLAAVPILVAAPLIGAIRRVTPSDRPYILVVFGLVGAMLFYAATIALQERFNDLFVTLSNISDLAKTPEYYTASDEELLSARAVIWSRYISAYIQGSILNLAFGFGPDSWENVFTRYAHNTFVSSLYEIGAVGLASVIVLFVSNFTFAFGSVPEHRLPIVSAHLGFLILNMATMPLWLIEGNILLALTLAYTLHNQMPRRVRVLVKRSDMVIRHTE</sequence>
<evidence type="ECO:0000256" key="2">
    <source>
        <dbReference type="ARBA" id="ARBA00022692"/>
    </source>
</evidence>
<evidence type="ECO:0000259" key="6">
    <source>
        <dbReference type="Pfam" id="PF04932"/>
    </source>
</evidence>
<feature type="transmembrane region" description="Helical" evidence="5">
    <location>
        <begin position="61"/>
        <end position="82"/>
    </location>
</feature>
<evidence type="ECO:0000313" key="7">
    <source>
        <dbReference type="EMBL" id="ANY78275.1"/>
    </source>
</evidence>
<protein>
    <recommendedName>
        <fullName evidence="6">O-antigen ligase-related domain-containing protein</fullName>
    </recommendedName>
</protein>
<name>A0A1B2EE79_9HYPH</name>
<proteinExistence type="predicted"/>
<dbReference type="Pfam" id="PF04932">
    <property type="entry name" value="Wzy_C"/>
    <property type="match status" value="1"/>
</dbReference>
<accession>A0A1B2EE79</accession>
<feature type="transmembrane region" description="Helical" evidence="5">
    <location>
        <begin position="232"/>
        <end position="249"/>
    </location>
</feature>
<feature type="transmembrane region" description="Helical" evidence="5">
    <location>
        <begin position="147"/>
        <end position="166"/>
    </location>
</feature>
<organism evidence="7">
    <name type="scientific">Microvirga ossetica</name>
    <dbReference type="NCBI Taxonomy" id="1882682"/>
    <lineage>
        <taxon>Bacteria</taxon>
        <taxon>Pseudomonadati</taxon>
        <taxon>Pseudomonadota</taxon>
        <taxon>Alphaproteobacteria</taxon>
        <taxon>Hyphomicrobiales</taxon>
        <taxon>Methylobacteriaceae</taxon>
        <taxon>Microvirga</taxon>
    </lineage>
</organism>
<feature type="transmembrane region" description="Helical" evidence="5">
    <location>
        <begin position="355"/>
        <end position="376"/>
    </location>
</feature>
<evidence type="ECO:0000256" key="3">
    <source>
        <dbReference type="ARBA" id="ARBA00022989"/>
    </source>
</evidence>
<keyword evidence="2 5" id="KW-0812">Transmembrane</keyword>
<feature type="transmembrane region" description="Helical" evidence="5">
    <location>
        <begin position="12"/>
        <end position="31"/>
    </location>
</feature>
<feature type="transmembrane region" description="Helical" evidence="5">
    <location>
        <begin position="186"/>
        <end position="202"/>
    </location>
</feature>
<evidence type="ECO:0000256" key="5">
    <source>
        <dbReference type="SAM" id="Phobius"/>
    </source>
</evidence>
<evidence type="ECO:0000256" key="1">
    <source>
        <dbReference type="ARBA" id="ARBA00004141"/>
    </source>
</evidence>
<dbReference type="OrthoDB" id="7827596at2"/>
<dbReference type="KEGG" id="moc:BB934_08530"/>
<dbReference type="GO" id="GO:0016020">
    <property type="term" value="C:membrane"/>
    <property type="evidence" value="ECO:0007669"/>
    <property type="project" value="UniProtKB-SubCell"/>
</dbReference>
<comment type="subcellular location">
    <subcellularLocation>
        <location evidence="1">Membrane</location>
        <topology evidence="1">Multi-pass membrane protein</topology>
    </subcellularLocation>
</comment>
<feature type="transmembrane region" description="Helical" evidence="5">
    <location>
        <begin position="87"/>
        <end position="108"/>
    </location>
</feature>
<gene>
    <name evidence="7" type="ORF">BB934_08530</name>
</gene>
<keyword evidence="3 5" id="KW-1133">Transmembrane helix</keyword>
<dbReference type="AlphaFoldDB" id="A0A1B2EE79"/>
<dbReference type="RefSeq" id="WP_157934093.1">
    <property type="nucleotide sequence ID" value="NZ_CP016616.1"/>
</dbReference>
<feature type="transmembrane region" description="Helical" evidence="5">
    <location>
        <begin position="256"/>
        <end position="276"/>
    </location>
</feature>
<feature type="transmembrane region" description="Helical" evidence="5">
    <location>
        <begin position="396"/>
        <end position="422"/>
    </location>
</feature>
<feature type="domain" description="O-antigen ligase-related" evidence="6">
    <location>
        <begin position="216"/>
        <end position="366"/>
    </location>
</feature>
<dbReference type="EMBL" id="CP016616">
    <property type="protein sequence ID" value="ANY78275.1"/>
    <property type="molecule type" value="Genomic_DNA"/>
</dbReference>
<keyword evidence="4 5" id="KW-0472">Membrane</keyword>
<dbReference type="InterPro" id="IPR007016">
    <property type="entry name" value="O-antigen_ligase-rel_domated"/>
</dbReference>
<feature type="transmembrane region" description="Helical" evidence="5">
    <location>
        <begin position="209"/>
        <end position="226"/>
    </location>
</feature>
<evidence type="ECO:0000256" key="4">
    <source>
        <dbReference type="ARBA" id="ARBA00023136"/>
    </source>
</evidence>